<dbReference type="STRING" id="337451.A0A443NBQ6"/>
<dbReference type="PANTHER" id="PTHR46094:SF1">
    <property type="entry name" value="INTEGRATOR COMPLEX SUBUNIT 9"/>
    <property type="match status" value="1"/>
</dbReference>
<dbReference type="Proteomes" id="UP000283530">
    <property type="component" value="Unassembled WGS sequence"/>
</dbReference>
<feature type="domain" description="Beta-Casp" evidence="7">
    <location>
        <begin position="376"/>
        <end position="499"/>
    </location>
</feature>
<dbReference type="EMBL" id="QPKB01000002">
    <property type="protein sequence ID" value="RWR75970.1"/>
    <property type="molecule type" value="Genomic_DNA"/>
</dbReference>
<feature type="region of interest" description="Disordered" evidence="6">
    <location>
        <begin position="52"/>
        <end position="71"/>
    </location>
</feature>
<reference evidence="8 9" key="1">
    <citation type="journal article" date="2019" name="Nat. Plants">
        <title>Stout camphor tree genome fills gaps in understanding of flowering plant genome evolution.</title>
        <authorList>
            <person name="Chaw S.M."/>
            <person name="Liu Y.C."/>
            <person name="Wu Y.W."/>
            <person name="Wang H.Y."/>
            <person name="Lin C.I."/>
            <person name="Wu C.S."/>
            <person name="Ke H.M."/>
            <person name="Chang L.Y."/>
            <person name="Hsu C.Y."/>
            <person name="Yang H.T."/>
            <person name="Sudianto E."/>
            <person name="Hsu M.H."/>
            <person name="Wu K.P."/>
            <person name="Wang L.N."/>
            <person name="Leebens-Mack J.H."/>
            <person name="Tsai I.J."/>
        </authorList>
    </citation>
    <scope>NUCLEOTIDE SEQUENCE [LARGE SCALE GENOMIC DNA]</scope>
    <source>
        <strain evidence="9">cv. Chaw 1501</strain>
        <tissue evidence="8">Young leaves</tissue>
    </source>
</reference>
<organism evidence="8 9">
    <name type="scientific">Cinnamomum micranthum f. kanehirae</name>
    <dbReference type="NCBI Taxonomy" id="337451"/>
    <lineage>
        <taxon>Eukaryota</taxon>
        <taxon>Viridiplantae</taxon>
        <taxon>Streptophyta</taxon>
        <taxon>Embryophyta</taxon>
        <taxon>Tracheophyta</taxon>
        <taxon>Spermatophyta</taxon>
        <taxon>Magnoliopsida</taxon>
        <taxon>Magnoliidae</taxon>
        <taxon>Laurales</taxon>
        <taxon>Lauraceae</taxon>
        <taxon>Cinnamomum</taxon>
    </lineage>
</organism>
<dbReference type="GO" id="GO:0034472">
    <property type="term" value="P:snRNA 3'-end processing"/>
    <property type="evidence" value="ECO:0007669"/>
    <property type="project" value="TreeGrafter"/>
</dbReference>
<feature type="compositionally biased region" description="Low complexity" evidence="6">
    <location>
        <begin position="57"/>
        <end position="68"/>
    </location>
</feature>
<dbReference type="Gene3D" id="3.40.50.10890">
    <property type="match status" value="1"/>
</dbReference>
<keyword evidence="5" id="KW-0539">Nucleus</keyword>
<dbReference type="GO" id="GO:0032039">
    <property type="term" value="C:integrator complex"/>
    <property type="evidence" value="ECO:0007669"/>
    <property type="project" value="InterPro"/>
</dbReference>
<dbReference type="Pfam" id="PF10996">
    <property type="entry name" value="Beta-Casp"/>
    <property type="match status" value="1"/>
</dbReference>
<dbReference type="InterPro" id="IPR036866">
    <property type="entry name" value="RibonucZ/Hydroxyglut_hydro"/>
</dbReference>
<evidence type="ECO:0000313" key="9">
    <source>
        <dbReference type="Proteomes" id="UP000283530"/>
    </source>
</evidence>
<dbReference type="SUPFAM" id="SSF56281">
    <property type="entry name" value="Metallo-hydrolase/oxidoreductase"/>
    <property type="match status" value="1"/>
</dbReference>
<protein>
    <submittedName>
        <fullName evidence="8">Beta-Casp domain-containing protein</fullName>
    </submittedName>
</protein>
<evidence type="ECO:0000256" key="1">
    <source>
        <dbReference type="ARBA" id="ARBA00004123"/>
    </source>
</evidence>
<sequence>MKLTCLSKGSSFHFPPSHILTICGIRILLECPIDLSSLSIFSPIPTDSHPYPDVEFSNSSENSPISDSGCPKRRRIEGTLQASDLIRAEPWYKMVKNLQLWDVSSIDVVLISTPMGMLGLPFLTRDPRFSAKIYATEATARLGRLMMEDLISMHYEFTQVYGVEELGFPQWMKWEEIEVLPLLLREIAMGKNGAELGNWQPLYSAANVEDCVQKVQTLKYAEEACYNGSVVIKAFSSGLEIGSSNWMINGPRRNITYLSSSIFESAHAKEFDYLSLQGNDLVLFSDLSLLHGMTTLDKNAHDRKNHIRLEVNDLRPSTSSAFRDKGNDGDEFMKSLVNTNEITEEMDKLSFICSCAINCVQGGGSVLIPLSRLGIALQLLEQMSLFLESSCLKVPIFVISSVAEETFAFTNVVPEWLCKQRQEKLYSGKALFGHVEFIEEKKIHVFPAMYSSNLLRTWKEPCIVFCSHWSLRIGPVVHLLQRWRGDPNSLLVLEEGVDVDVALTPFKPMAMKVLQCSFLSGIKMQKVQPLLELLKPKIVLLPKELRMQLQAASVSSVISIYRKTCKLYYYEGETLVIPSLRLDFEADLSKDLAFQLQPRRTSQENIAVARFRGELLVSQGKHLLVSAMEPVEFQQGQLLHWGSIDQNRLLQALQEKGISGSLDNRSITDSPSLIYIDKPSRALIQISATGTIISAADEALASLIFEAVNSVLDGI</sequence>
<evidence type="ECO:0000256" key="3">
    <source>
        <dbReference type="ARBA" id="ARBA00006861"/>
    </source>
</evidence>
<dbReference type="GO" id="GO:0005737">
    <property type="term" value="C:cytoplasm"/>
    <property type="evidence" value="ECO:0007669"/>
    <property type="project" value="UniProtKB-SubCell"/>
</dbReference>
<evidence type="ECO:0000256" key="4">
    <source>
        <dbReference type="ARBA" id="ARBA00022490"/>
    </source>
</evidence>
<dbReference type="PANTHER" id="PTHR46094">
    <property type="entry name" value="INTEGRATOR COMPLEX SUBUNIT 9"/>
    <property type="match status" value="1"/>
</dbReference>
<evidence type="ECO:0000313" key="8">
    <source>
        <dbReference type="EMBL" id="RWR75970.1"/>
    </source>
</evidence>
<dbReference type="InterPro" id="IPR027074">
    <property type="entry name" value="Integrator_9su"/>
</dbReference>
<keyword evidence="4" id="KW-0963">Cytoplasm</keyword>
<gene>
    <name evidence="8" type="ORF">CKAN_00437700</name>
</gene>
<proteinExistence type="inferred from homology"/>
<dbReference type="SMART" id="SM01027">
    <property type="entry name" value="Beta-Casp"/>
    <property type="match status" value="1"/>
</dbReference>
<comment type="subcellular location">
    <subcellularLocation>
        <location evidence="2">Cytoplasm</location>
    </subcellularLocation>
    <subcellularLocation>
        <location evidence="1">Nucleus</location>
    </subcellularLocation>
</comment>
<accession>A0A443NBQ6</accession>
<dbReference type="AlphaFoldDB" id="A0A443NBQ6"/>
<comment type="similarity">
    <text evidence="3">Belongs to the metallo-beta-lactamase superfamily. RNA-metabolizing metallo-beta-lactamase-like family. INTS9 subfamily.</text>
</comment>
<dbReference type="OrthoDB" id="5600060at2759"/>
<dbReference type="Pfam" id="PF16661">
    <property type="entry name" value="Lactamase_B_6"/>
    <property type="match status" value="1"/>
</dbReference>
<dbReference type="InterPro" id="IPR022712">
    <property type="entry name" value="Beta_Casp"/>
</dbReference>
<dbReference type="Gene3D" id="3.60.15.10">
    <property type="entry name" value="Ribonuclease Z/Hydroxyacylglutathione hydrolase-like"/>
    <property type="match status" value="1"/>
</dbReference>
<evidence type="ECO:0000256" key="5">
    <source>
        <dbReference type="ARBA" id="ARBA00023242"/>
    </source>
</evidence>
<evidence type="ECO:0000256" key="2">
    <source>
        <dbReference type="ARBA" id="ARBA00004496"/>
    </source>
</evidence>
<dbReference type="InterPro" id="IPR001279">
    <property type="entry name" value="Metallo-B-lactamas"/>
</dbReference>
<name>A0A443NBQ6_9MAGN</name>
<evidence type="ECO:0000256" key="6">
    <source>
        <dbReference type="SAM" id="MobiDB-lite"/>
    </source>
</evidence>
<evidence type="ECO:0000259" key="7">
    <source>
        <dbReference type="SMART" id="SM01027"/>
    </source>
</evidence>
<keyword evidence="9" id="KW-1185">Reference proteome</keyword>
<comment type="caution">
    <text evidence="8">The sequence shown here is derived from an EMBL/GenBank/DDBJ whole genome shotgun (WGS) entry which is preliminary data.</text>
</comment>